<sequence>MFKQEKVSNLGFIRQDTQIGEKSKDETQIQPSRAGLYDLEIDNPLLYEQLGYKSQGKYAQLDLYIDLHKSDEKHSFQAKTHDLSYRERSKNETSKRLVDRIQFATINLYNYNKIAYQTNNQSEKAYIKKNKNKTCSGHTLEIAQCKYLAVIDIDIDHEEKLDVSQRDQIRNGIIQRFQPAKQPKDFEYYNTPADAEILMEKYNQHRNVGLVKSARGGLHIYCNMGPYKLHQNSMVSVIVTKDLSVDVFACVDTMSDRLMDEEIDVDDRNKTRRIRDEQTAQARRYEVEKLEKILNRGQASAVDGIYGKEKCEMTKEQAEILVHGLDDIIIHTNHPHAERELSLFTLCTYINGLRSIENVDENFINECYDYIEENCYQSSQAQICFQAHRERNSEKQQSPYCLLGFIKKYKPEYYAQQFIPQLASKKKQCCGSATADIDFKKIQVHNIDIKEQFGLDDIIHKIRVKPYECVEEIISDLTKILRIQKYGSEVVYLLKQSRKQKKPPQINVFQGLQATSLLKATPEDKINQQIENIIEDDEDQCRNNLFYEIQRLSIDTARKFLDVHSKYNDLKSQAL</sequence>
<evidence type="ECO:0000313" key="2">
    <source>
        <dbReference type="Proteomes" id="UP000324800"/>
    </source>
</evidence>
<reference evidence="1 2" key="1">
    <citation type="submission" date="2019-03" db="EMBL/GenBank/DDBJ databases">
        <title>Single cell metagenomics reveals metabolic interactions within the superorganism composed of flagellate Streblomastix strix and complex community of Bacteroidetes bacteria on its surface.</title>
        <authorList>
            <person name="Treitli S.C."/>
            <person name="Kolisko M."/>
            <person name="Husnik F."/>
            <person name="Keeling P."/>
            <person name="Hampl V."/>
        </authorList>
    </citation>
    <scope>NUCLEOTIDE SEQUENCE [LARGE SCALE GENOMIC DNA]</scope>
    <source>
        <strain evidence="1">ST1C</strain>
    </source>
</reference>
<proteinExistence type="predicted"/>
<protein>
    <submittedName>
        <fullName evidence="1">Uncharacterized protein</fullName>
    </submittedName>
</protein>
<dbReference type="Proteomes" id="UP000324800">
    <property type="component" value="Unassembled WGS sequence"/>
</dbReference>
<accession>A0A5J4URC0</accession>
<dbReference type="EMBL" id="SNRW01013479">
    <property type="protein sequence ID" value="KAA6372571.1"/>
    <property type="molecule type" value="Genomic_DNA"/>
</dbReference>
<name>A0A5J4URC0_9EUKA</name>
<organism evidence="1 2">
    <name type="scientific">Streblomastix strix</name>
    <dbReference type="NCBI Taxonomy" id="222440"/>
    <lineage>
        <taxon>Eukaryota</taxon>
        <taxon>Metamonada</taxon>
        <taxon>Preaxostyla</taxon>
        <taxon>Oxymonadida</taxon>
        <taxon>Streblomastigidae</taxon>
        <taxon>Streblomastix</taxon>
    </lineage>
</organism>
<gene>
    <name evidence="1" type="ORF">EZS28_031901</name>
</gene>
<dbReference type="AlphaFoldDB" id="A0A5J4URC0"/>
<comment type="caution">
    <text evidence="1">The sequence shown here is derived from an EMBL/GenBank/DDBJ whole genome shotgun (WGS) entry which is preliminary data.</text>
</comment>
<evidence type="ECO:0000313" key="1">
    <source>
        <dbReference type="EMBL" id="KAA6372571.1"/>
    </source>
</evidence>